<sequence length="428" mass="48235">MTTHAHMREGFGTVTFNESQYQTDSRKFGGLINNRMSVFIDKTPHTAVIRFTHNSLLGENLGADKIKSRENSVAQDERTGNDVINKIDSHLRLLTSESNLRPTSSCISDKIDLGATQNVIPDNNDTEEGPNDEINIPQIDSHNVSSKTSSRKGKRKKRGKSSRGGRSKSKQGKDGHVSKQCTPLATKVKAAVIQNDVQDLTRGVAGLGVLENMCRPMVLHKTPERKISEKRETTTTTTTTKSVTLQNRQTTHVNTKQITLPQMTNNFMVKTDTYNVRSYGSETLQTSRSFVCPPGRVNQVEISRITKIYLSEKQSGVVRDCGMDIPCAPPATPLPDPSKKVEYIPSMNDIRSQRAVKVKLQVLEKEAHRKSAKRRDDQAKQEKHQQKEREKDLKVKQRMEIYALNKIMTDLENKRFREFCEKKGISIT</sequence>
<evidence type="ECO:0000256" key="4">
    <source>
        <dbReference type="ARBA" id="ARBA00018251"/>
    </source>
</evidence>
<evidence type="ECO:0000313" key="11">
    <source>
        <dbReference type="RefSeq" id="XP_022341117.1"/>
    </source>
</evidence>
<dbReference type="RefSeq" id="XP_022341117.1">
    <property type="nucleotide sequence ID" value="XM_022485409.1"/>
</dbReference>
<evidence type="ECO:0000256" key="6">
    <source>
        <dbReference type="ARBA" id="ARBA00022525"/>
    </source>
</evidence>
<dbReference type="GeneID" id="111135390"/>
<dbReference type="AlphaFoldDB" id="A0A8B8EMH8"/>
<dbReference type="KEGG" id="cvn:111135390"/>
<evidence type="ECO:0000256" key="5">
    <source>
        <dbReference type="ARBA" id="ARBA00022490"/>
    </source>
</evidence>
<evidence type="ECO:0000256" key="2">
    <source>
        <dbReference type="ARBA" id="ARBA00004613"/>
    </source>
</evidence>
<gene>
    <name evidence="11" type="primary">LOC111135390</name>
</gene>
<dbReference type="Pfam" id="PF15674">
    <property type="entry name" value="CCDC23"/>
    <property type="match status" value="1"/>
</dbReference>
<name>A0A8B8EMH8_CRAVI</name>
<comment type="similarity">
    <text evidence="3">Belongs to the SVBP family.</text>
</comment>
<dbReference type="InterPro" id="IPR031378">
    <property type="entry name" value="SVBP"/>
</dbReference>
<dbReference type="OrthoDB" id="10035051at2759"/>
<keyword evidence="8" id="KW-0206">Cytoskeleton</keyword>
<feature type="region of interest" description="Disordered" evidence="9">
    <location>
        <begin position="365"/>
        <end position="394"/>
    </location>
</feature>
<dbReference type="PANTHER" id="PTHR34762">
    <property type="entry name" value="SMALL VASOHIBIN-BINDING PROTEIN"/>
    <property type="match status" value="1"/>
</dbReference>
<feature type="region of interest" description="Disordered" evidence="9">
    <location>
        <begin position="116"/>
        <end position="181"/>
    </location>
</feature>
<evidence type="ECO:0000256" key="1">
    <source>
        <dbReference type="ARBA" id="ARBA00004245"/>
    </source>
</evidence>
<evidence type="ECO:0000256" key="7">
    <source>
        <dbReference type="ARBA" id="ARBA00023054"/>
    </source>
</evidence>
<evidence type="ECO:0000313" key="10">
    <source>
        <dbReference type="Proteomes" id="UP000694844"/>
    </source>
</evidence>
<dbReference type="GO" id="GO:0031397">
    <property type="term" value="P:negative regulation of protein ubiquitination"/>
    <property type="evidence" value="ECO:0007669"/>
    <property type="project" value="TreeGrafter"/>
</dbReference>
<evidence type="ECO:0000256" key="8">
    <source>
        <dbReference type="ARBA" id="ARBA00023212"/>
    </source>
</evidence>
<keyword evidence="6" id="KW-0964">Secreted</keyword>
<comment type="subcellular location">
    <subcellularLocation>
        <location evidence="1">Cytoplasm</location>
        <location evidence="1">Cytoskeleton</location>
    </subcellularLocation>
    <subcellularLocation>
        <location evidence="2">Secreted</location>
    </subcellularLocation>
</comment>
<feature type="compositionally biased region" description="Basic residues" evidence="9">
    <location>
        <begin position="149"/>
        <end position="170"/>
    </location>
</feature>
<dbReference type="Proteomes" id="UP000694844">
    <property type="component" value="Chromosome 5"/>
</dbReference>
<reference evidence="11" key="1">
    <citation type="submission" date="2025-08" db="UniProtKB">
        <authorList>
            <consortium name="RefSeq"/>
        </authorList>
    </citation>
    <scope>IDENTIFICATION</scope>
    <source>
        <tissue evidence="11">Whole sample</tissue>
    </source>
</reference>
<evidence type="ECO:0000256" key="3">
    <source>
        <dbReference type="ARBA" id="ARBA00006072"/>
    </source>
</evidence>
<dbReference type="GO" id="GO:0045177">
    <property type="term" value="C:apical part of cell"/>
    <property type="evidence" value="ECO:0007669"/>
    <property type="project" value="TreeGrafter"/>
</dbReference>
<dbReference type="PANTHER" id="PTHR34762:SF1">
    <property type="entry name" value="SMALL VASOHIBIN-BINDING PROTEIN"/>
    <property type="match status" value="1"/>
</dbReference>
<keyword evidence="7" id="KW-0175">Coiled coil</keyword>
<evidence type="ECO:0000256" key="9">
    <source>
        <dbReference type="SAM" id="MobiDB-lite"/>
    </source>
</evidence>
<proteinExistence type="inferred from homology"/>
<dbReference type="GO" id="GO:0009306">
    <property type="term" value="P:protein secretion"/>
    <property type="evidence" value="ECO:0007669"/>
    <property type="project" value="TreeGrafter"/>
</dbReference>
<dbReference type="GO" id="GO:0005856">
    <property type="term" value="C:cytoskeleton"/>
    <property type="evidence" value="ECO:0007669"/>
    <property type="project" value="UniProtKB-SubCell"/>
</dbReference>
<keyword evidence="5" id="KW-0963">Cytoplasm</keyword>
<accession>A0A8B8EMH8</accession>
<dbReference type="GO" id="GO:0005576">
    <property type="term" value="C:extracellular region"/>
    <property type="evidence" value="ECO:0007669"/>
    <property type="project" value="UniProtKB-SubCell"/>
</dbReference>
<organism evidence="10 11">
    <name type="scientific">Crassostrea virginica</name>
    <name type="common">Eastern oyster</name>
    <dbReference type="NCBI Taxonomy" id="6565"/>
    <lineage>
        <taxon>Eukaryota</taxon>
        <taxon>Metazoa</taxon>
        <taxon>Spiralia</taxon>
        <taxon>Lophotrochozoa</taxon>
        <taxon>Mollusca</taxon>
        <taxon>Bivalvia</taxon>
        <taxon>Autobranchia</taxon>
        <taxon>Pteriomorphia</taxon>
        <taxon>Ostreida</taxon>
        <taxon>Ostreoidea</taxon>
        <taxon>Ostreidae</taxon>
        <taxon>Crassostrea</taxon>
    </lineage>
</organism>
<protein>
    <recommendedName>
        <fullName evidence="4">Small vasohibin-binding protein</fullName>
    </recommendedName>
</protein>
<keyword evidence="10" id="KW-1185">Reference proteome</keyword>